<name>A0A9N9FZJ2_9GLOM</name>
<keyword evidence="2" id="KW-1185">Reference proteome</keyword>
<proteinExistence type="predicted"/>
<dbReference type="Proteomes" id="UP000789572">
    <property type="component" value="Unassembled WGS sequence"/>
</dbReference>
<feature type="non-terminal residue" evidence="1">
    <location>
        <position position="184"/>
    </location>
</feature>
<comment type="caution">
    <text evidence="1">The sequence shown here is derived from an EMBL/GenBank/DDBJ whole genome shotgun (WGS) entry which is preliminary data.</text>
</comment>
<sequence>RGFIRTAGFVKHSFIPASGFLPDFFQSLSNRNASVLNDISKDDAFVDSMAFKFEMDMEDGPGTLEREKETATESVEVDPKLADIETLYGFIRFQSFDGFFKPTAEFSEFFSRGKDQNLFHGKDQDSVWSTCIALAYLETVMKDFKEEWELCYEKAQTALNELSGYDSSEKMMQDARKWVTEWHA</sequence>
<dbReference type="AlphaFoldDB" id="A0A9N9FZJ2"/>
<dbReference type="EMBL" id="CAJVPJ010000947">
    <property type="protein sequence ID" value="CAG8567045.1"/>
    <property type="molecule type" value="Genomic_DNA"/>
</dbReference>
<dbReference type="OrthoDB" id="2436307at2759"/>
<organism evidence="1 2">
    <name type="scientific">Paraglomus occultum</name>
    <dbReference type="NCBI Taxonomy" id="144539"/>
    <lineage>
        <taxon>Eukaryota</taxon>
        <taxon>Fungi</taxon>
        <taxon>Fungi incertae sedis</taxon>
        <taxon>Mucoromycota</taxon>
        <taxon>Glomeromycotina</taxon>
        <taxon>Glomeromycetes</taxon>
        <taxon>Paraglomerales</taxon>
        <taxon>Paraglomeraceae</taxon>
        <taxon>Paraglomus</taxon>
    </lineage>
</organism>
<evidence type="ECO:0000313" key="2">
    <source>
        <dbReference type="Proteomes" id="UP000789572"/>
    </source>
</evidence>
<protein>
    <submittedName>
        <fullName evidence="1">719_t:CDS:1</fullName>
    </submittedName>
</protein>
<evidence type="ECO:0000313" key="1">
    <source>
        <dbReference type="EMBL" id="CAG8567045.1"/>
    </source>
</evidence>
<reference evidence="1" key="1">
    <citation type="submission" date="2021-06" db="EMBL/GenBank/DDBJ databases">
        <authorList>
            <person name="Kallberg Y."/>
            <person name="Tangrot J."/>
            <person name="Rosling A."/>
        </authorList>
    </citation>
    <scope>NUCLEOTIDE SEQUENCE</scope>
    <source>
        <strain evidence="1">IA702</strain>
    </source>
</reference>
<accession>A0A9N9FZJ2</accession>
<gene>
    <name evidence="1" type="ORF">POCULU_LOCUS5802</name>
</gene>